<dbReference type="Proteomes" id="UP000521358">
    <property type="component" value="Unassembled WGS sequence"/>
</dbReference>
<evidence type="ECO:0000313" key="1">
    <source>
        <dbReference type="EMBL" id="NKC67211.1"/>
    </source>
</evidence>
<dbReference type="InterPro" id="IPR041242">
    <property type="entry name" value="HNHc_6"/>
</dbReference>
<dbReference type="AlphaFoldDB" id="A0A7X6I288"/>
<protein>
    <submittedName>
        <fullName evidence="1">DUF968 domain-containing protein</fullName>
    </submittedName>
</protein>
<comment type="caution">
    <text evidence="1">The sequence shown here is derived from an EMBL/GenBank/DDBJ whole genome shotgun (WGS) entry which is preliminary data.</text>
</comment>
<sequence length="233" mass="27434">MEYIAKLTKLKGKELSFESLEDINVERLKTVFGTSDNVEGLITFKDKRALSDRQRKLYRALLNNIYEWSGEHTDFLHEWFKEEYFLDKGEKISTANHSTNSKSDMNELLDIVIDFIFEWNVPFKKGYELLPKNESWYLYQCCKHRKCAICGKHADIHHAINLVGMGNNRNTVNHLLSYFIALCRVHHNEIHNLGLTEFSKKYHGIKPIKLDDKTLIRLNLMSVKQVREIKENE</sequence>
<reference evidence="1 2" key="1">
    <citation type="submission" date="2020-03" db="EMBL/GenBank/DDBJ databases">
        <title>Bacterial samples isolated from urine from healthy bovine heifers (Gyr breed).</title>
        <authorList>
            <person name="Giannattasio-Ferraz S."/>
            <person name="Maskeri L."/>
            <person name="Penido A."/>
            <person name="Barbosa-Stancioli E.F."/>
            <person name="Putonti C."/>
        </authorList>
    </citation>
    <scope>NUCLEOTIDE SEQUENCE [LARGE SCALE GENOMIC DNA]</scope>
    <source>
        <strain evidence="1 2">UFMG-H7</strain>
    </source>
</reference>
<organism evidence="1 2">
    <name type="scientific">Vagococcus fluvialis</name>
    <dbReference type="NCBI Taxonomy" id="2738"/>
    <lineage>
        <taxon>Bacteria</taxon>
        <taxon>Bacillati</taxon>
        <taxon>Bacillota</taxon>
        <taxon>Bacilli</taxon>
        <taxon>Lactobacillales</taxon>
        <taxon>Enterococcaceae</taxon>
        <taxon>Vagococcus</taxon>
    </lineage>
</organism>
<proteinExistence type="predicted"/>
<dbReference type="EMBL" id="JAAVMB010000003">
    <property type="protein sequence ID" value="NKC67211.1"/>
    <property type="molecule type" value="Genomic_DNA"/>
</dbReference>
<gene>
    <name evidence="1" type="ORF">HED35_03850</name>
</gene>
<dbReference type="Pfam" id="PF16784">
    <property type="entry name" value="HNHc_6"/>
    <property type="match status" value="1"/>
</dbReference>
<dbReference type="RefSeq" id="WP_167806467.1">
    <property type="nucleotide sequence ID" value="NZ_JAAVMB010000003.1"/>
</dbReference>
<evidence type="ECO:0000313" key="2">
    <source>
        <dbReference type="Proteomes" id="UP000521358"/>
    </source>
</evidence>
<accession>A0A7X6I288</accession>
<name>A0A7X6I288_9ENTE</name>